<dbReference type="RefSeq" id="WP_197910411.1">
    <property type="nucleotide sequence ID" value="NZ_AP021876.1"/>
</dbReference>
<dbReference type="KEGG" id="dov:DSCO28_09880"/>
<evidence type="ECO:0000313" key="2">
    <source>
        <dbReference type="Proteomes" id="UP000425960"/>
    </source>
</evidence>
<name>A0A5K7ZEE2_9BACT</name>
<proteinExistence type="predicted"/>
<gene>
    <name evidence="1" type="ORF">DSCO28_09880</name>
</gene>
<evidence type="ECO:0000313" key="1">
    <source>
        <dbReference type="EMBL" id="BBO80422.1"/>
    </source>
</evidence>
<dbReference type="EMBL" id="AP021876">
    <property type="protein sequence ID" value="BBO80422.1"/>
    <property type="molecule type" value="Genomic_DNA"/>
</dbReference>
<sequence>MRTTTIGKTGRHGIITDQTYAEGVLLVSSDAETWTPLNGSDLTMRLYGFVFQDQGTLQFQPVSGVQFSDLNIDEYSAIPEGTGLVWEYSTDGETIWDAIVPAEDVLVRVQFSTSMSNDTPALNFKGVNLFGYLNNIIGA</sequence>
<dbReference type="AlphaFoldDB" id="A0A5K7ZEE2"/>
<organism evidence="1 2">
    <name type="scientific">Desulfosarcina ovata subsp. sediminis</name>
    <dbReference type="NCBI Taxonomy" id="885957"/>
    <lineage>
        <taxon>Bacteria</taxon>
        <taxon>Pseudomonadati</taxon>
        <taxon>Thermodesulfobacteriota</taxon>
        <taxon>Desulfobacteria</taxon>
        <taxon>Desulfobacterales</taxon>
        <taxon>Desulfosarcinaceae</taxon>
        <taxon>Desulfosarcina</taxon>
    </lineage>
</organism>
<dbReference type="Proteomes" id="UP000425960">
    <property type="component" value="Chromosome"/>
</dbReference>
<accession>A0A5K7ZEE2</accession>
<protein>
    <submittedName>
        <fullName evidence="1">Uncharacterized protein</fullName>
    </submittedName>
</protein>
<reference evidence="1 2" key="1">
    <citation type="submission" date="2019-11" db="EMBL/GenBank/DDBJ databases">
        <title>Comparative genomics of hydrocarbon-degrading Desulfosarcina strains.</title>
        <authorList>
            <person name="Watanabe M."/>
            <person name="Kojima H."/>
            <person name="Fukui M."/>
        </authorList>
    </citation>
    <scope>NUCLEOTIDE SEQUENCE [LARGE SCALE GENOMIC DNA]</scope>
    <source>
        <strain evidence="1 2">28bB2T</strain>
    </source>
</reference>